<sequence>MAAGETESGDLRVAFDRRLKLEFHGSKVTSDAGLLAFRELDDALGLTEMAGQVLADNRTGKNNRHTLTAQFRQSVFGRLAGYEDVNDADSLGHDPAMRWIVGGRAVTKEAASTSQMGRFETGVLTGKPNLAALTDLSGKWIDAVHARRPTNVVVLDMDSSVSPTHGEQEGTAYNGHFGCTCYHPLFVFNQFGDLERSALRSGNVHSADDWRAVLEPVVGRYRDRTKRRFFRGDAAFALPDLYDYLEAEGYKYTIRLKANTVLQSHIAHLLKRPVGRPPKYVQRFYASFSYQAKSWSRKRRVVAKVEWHPGELYPRVGFIVTNLTRPAARVTAFYNQRGTAEQYIKEGKNAVKWTRLSCRTMKANAVRLQLHALAYNLSNFLRTLALPEELESWSLTTIREKVVKIGAKVIAHARYAVFQMAEVAVPRDLFQRILDMIDDLRPRELAPC</sequence>
<dbReference type="STRING" id="1437059.A6A05_19400"/>
<comment type="caution">
    <text evidence="2">The sequence shown here is derived from an EMBL/GenBank/DDBJ whole genome shotgun (WGS) entry which is preliminary data.</text>
</comment>
<evidence type="ECO:0000313" key="3">
    <source>
        <dbReference type="Proteomes" id="UP000078543"/>
    </source>
</evidence>
<evidence type="ECO:0000259" key="1">
    <source>
        <dbReference type="Pfam" id="PF13701"/>
    </source>
</evidence>
<dbReference type="InterPro" id="IPR047960">
    <property type="entry name" value="Transpos_IS1380"/>
</dbReference>
<dbReference type="InterPro" id="IPR012337">
    <property type="entry name" value="RNaseH-like_sf"/>
</dbReference>
<accession>A0A178N0C7</accession>
<dbReference type="EMBL" id="LWQU01000060">
    <property type="protein sequence ID" value="OAN59579.1"/>
    <property type="molecule type" value="Genomic_DNA"/>
</dbReference>
<gene>
    <name evidence="2" type="ORF">A6A05_19400</name>
</gene>
<proteinExistence type="predicted"/>
<name>A0A178N0C7_9PROT</name>
<dbReference type="Pfam" id="PF13701">
    <property type="entry name" value="DDE_Tnp_1_4"/>
    <property type="match status" value="1"/>
</dbReference>
<dbReference type="NCBIfam" id="NF033539">
    <property type="entry name" value="transpos_IS1380"/>
    <property type="match status" value="1"/>
</dbReference>
<evidence type="ECO:0000313" key="2">
    <source>
        <dbReference type="EMBL" id="OAN59579.1"/>
    </source>
</evidence>
<dbReference type="InterPro" id="IPR025668">
    <property type="entry name" value="Tnp_DDE_dom"/>
</dbReference>
<reference evidence="2 3" key="1">
    <citation type="submission" date="2016-04" db="EMBL/GenBank/DDBJ databases">
        <title>Draft genome sequence of freshwater magnetotactic bacteria Magnetospirillum marisnigri SP-1 and Magnetospirillum moscoviense BB-1.</title>
        <authorList>
            <person name="Koziaeva V."/>
            <person name="Dziuba M.V."/>
            <person name="Ivanov T.M."/>
            <person name="Kuznetsov B."/>
            <person name="Grouzdev D.S."/>
        </authorList>
    </citation>
    <scope>NUCLEOTIDE SEQUENCE [LARGE SCALE GENOMIC DNA]</scope>
    <source>
        <strain evidence="2 3">BB-1</strain>
    </source>
</reference>
<organism evidence="2 3">
    <name type="scientific">Magnetospirillum moscoviense</name>
    <dbReference type="NCBI Taxonomy" id="1437059"/>
    <lineage>
        <taxon>Bacteria</taxon>
        <taxon>Pseudomonadati</taxon>
        <taxon>Pseudomonadota</taxon>
        <taxon>Alphaproteobacteria</taxon>
        <taxon>Rhodospirillales</taxon>
        <taxon>Rhodospirillaceae</taxon>
        <taxon>Magnetospirillum</taxon>
    </lineage>
</organism>
<feature type="domain" description="Transposase DDE" evidence="1">
    <location>
        <begin position="13"/>
        <end position="441"/>
    </location>
</feature>
<keyword evidence="3" id="KW-1185">Reference proteome</keyword>
<dbReference type="AlphaFoldDB" id="A0A178N0C7"/>
<protein>
    <submittedName>
        <fullName evidence="2">Transposase</fullName>
    </submittedName>
</protein>
<dbReference type="Proteomes" id="UP000078543">
    <property type="component" value="Unassembled WGS sequence"/>
</dbReference>
<dbReference type="SUPFAM" id="SSF53098">
    <property type="entry name" value="Ribonuclease H-like"/>
    <property type="match status" value="1"/>
</dbReference>